<dbReference type="RefSeq" id="WP_340269120.1">
    <property type="nucleotide sequence ID" value="NZ_JBBEOG010000003.1"/>
</dbReference>
<sequence length="80" mass="8025">MTDATPDGPDGAATPDPGTSAEKPVEQWATGGEPATGPQLSYLSTLAREAGRDVPEGLTKAEASELIDELQGSTGRGGQG</sequence>
<dbReference type="EMBL" id="JBHSLD010000004">
    <property type="protein sequence ID" value="MFC5379898.1"/>
    <property type="molecule type" value="Genomic_DNA"/>
</dbReference>
<feature type="compositionally biased region" description="Low complexity" evidence="1">
    <location>
        <begin position="1"/>
        <end position="19"/>
    </location>
</feature>
<evidence type="ECO:0000256" key="1">
    <source>
        <dbReference type="SAM" id="MobiDB-lite"/>
    </source>
</evidence>
<protein>
    <submittedName>
        <fullName evidence="2">DUF3072 domain-containing protein</fullName>
    </submittedName>
</protein>
<comment type="caution">
    <text evidence="2">The sequence shown here is derived from an EMBL/GenBank/DDBJ whole genome shotgun (WGS) entry which is preliminary data.</text>
</comment>
<feature type="region of interest" description="Disordered" evidence="1">
    <location>
        <begin position="53"/>
        <end position="80"/>
    </location>
</feature>
<evidence type="ECO:0000313" key="2">
    <source>
        <dbReference type="EMBL" id="MFC5379898.1"/>
    </source>
</evidence>
<name>A0ABW0GIZ1_9MICO</name>
<gene>
    <name evidence="2" type="ORF">ACFPJ6_03735</name>
</gene>
<feature type="region of interest" description="Disordered" evidence="1">
    <location>
        <begin position="1"/>
        <end position="39"/>
    </location>
</feature>
<accession>A0ABW0GIZ1</accession>
<evidence type="ECO:0000313" key="3">
    <source>
        <dbReference type="Proteomes" id="UP001596122"/>
    </source>
</evidence>
<keyword evidence="3" id="KW-1185">Reference proteome</keyword>
<reference evidence="3" key="1">
    <citation type="journal article" date="2019" name="Int. J. Syst. Evol. Microbiol.">
        <title>The Global Catalogue of Microorganisms (GCM) 10K type strain sequencing project: providing services to taxonomists for standard genome sequencing and annotation.</title>
        <authorList>
            <consortium name="The Broad Institute Genomics Platform"/>
            <consortium name="The Broad Institute Genome Sequencing Center for Infectious Disease"/>
            <person name="Wu L."/>
            <person name="Ma J."/>
        </authorList>
    </citation>
    <scope>NUCLEOTIDE SEQUENCE [LARGE SCALE GENOMIC DNA]</scope>
    <source>
        <strain evidence="3">CCUG 43114</strain>
    </source>
</reference>
<dbReference type="Proteomes" id="UP001596122">
    <property type="component" value="Unassembled WGS sequence"/>
</dbReference>
<dbReference type="InterPro" id="IPR021425">
    <property type="entry name" value="DUF3072"/>
</dbReference>
<dbReference type="Pfam" id="PF11272">
    <property type="entry name" value="DUF3072"/>
    <property type="match status" value="1"/>
</dbReference>
<proteinExistence type="predicted"/>
<organism evidence="2 3">
    <name type="scientific">Aquipuribacter nitratireducens</name>
    <dbReference type="NCBI Taxonomy" id="650104"/>
    <lineage>
        <taxon>Bacteria</taxon>
        <taxon>Bacillati</taxon>
        <taxon>Actinomycetota</taxon>
        <taxon>Actinomycetes</taxon>
        <taxon>Micrococcales</taxon>
        <taxon>Intrasporangiaceae</taxon>
        <taxon>Aquipuribacter</taxon>
    </lineage>
</organism>